<feature type="coiled-coil region" evidence="1">
    <location>
        <begin position="325"/>
        <end position="370"/>
    </location>
</feature>
<evidence type="ECO:0000256" key="1">
    <source>
        <dbReference type="SAM" id="Coils"/>
    </source>
</evidence>
<dbReference type="Proteomes" id="UP000603640">
    <property type="component" value="Unassembled WGS sequence"/>
</dbReference>
<gene>
    <name evidence="3" type="ORF">H8S84_06195</name>
</gene>
<accession>A0A923SMQ4</accession>
<proteinExistence type="predicted"/>
<sequence>MARFFIVVFIYSRKLMQMRKATFQHAKLENGDEISIRKAVSGGKGYFCIGCGSPMMACIGLVQTPHFRHQADVGAAKECVWSDETHRHKVAKDILQITRTIKVPPITIPLPAEYGEDEEAEIRGARTVQAHRVLIERYVYLDETGNVRLTKDESTGEKFISVKPDALFLDAQGKIILLIEICATHKVDAEKLAKLMTIGIDAVEVKIPPVPEKEDIEKILESHTNTQWLYNYERAHTTFDPSNHLPKRKSPGTALGRGRVPAGEDYQCRAYRIKNVIRQLETYMGSGEFGRRKGEAEEAIGQVRGAEVEAGERFLRMDAKARAAAEEKIRQRDRLDEEARREYRKLEQRYQNASRKLEEEERDVGGSQGELSTTFREEVGRAREKLSRKESELNARIGAEEDSIAKRVEATRIRVKELRGEIDSIGDEEERLGREEKEYRAAEYYVICQIESEGQIDSWMREEIFRVSGEANRVRDDLRRIREVREKLD</sequence>
<organism evidence="3 4">
    <name type="scientific">Pontibacter cellulosilyticus</name>
    <dbReference type="NCBI Taxonomy" id="1720253"/>
    <lineage>
        <taxon>Bacteria</taxon>
        <taxon>Pseudomonadati</taxon>
        <taxon>Bacteroidota</taxon>
        <taxon>Cytophagia</taxon>
        <taxon>Cytophagales</taxon>
        <taxon>Hymenobacteraceae</taxon>
        <taxon>Pontibacter</taxon>
    </lineage>
</organism>
<evidence type="ECO:0000256" key="2">
    <source>
        <dbReference type="SAM" id="MobiDB-lite"/>
    </source>
</evidence>
<keyword evidence="1" id="KW-0175">Coiled coil</keyword>
<keyword evidence="4" id="KW-1185">Reference proteome</keyword>
<dbReference type="EMBL" id="JACRVF010000001">
    <property type="protein sequence ID" value="MBC5992425.1"/>
    <property type="molecule type" value="Genomic_DNA"/>
</dbReference>
<evidence type="ECO:0000313" key="3">
    <source>
        <dbReference type="EMBL" id="MBC5992425.1"/>
    </source>
</evidence>
<name>A0A923SMQ4_9BACT</name>
<comment type="caution">
    <text evidence="3">The sequence shown here is derived from an EMBL/GenBank/DDBJ whole genome shotgun (WGS) entry which is preliminary data.</text>
</comment>
<protein>
    <submittedName>
        <fullName evidence="3">Uncharacterized protein</fullName>
    </submittedName>
</protein>
<dbReference type="AlphaFoldDB" id="A0A923SMQ4"/>
<dbReference type="RefSeq" id="WP_187066370.1">
    <property type="nucleotide sequence ID" value="NZ_JACRVF010000001.1"/>
</dbReference>
<evidence type="ECO:0000313" key="4">
    <source>
        <dbReference type="Proteomes" id="UP000603640"/>
    </source>
</evidence>
<reference evidence="3" key="1">
    <citation type="submission" date="2020-08" db="EMBL/GenBank/DDBJ databases">
        <title>Pontibacter sp. SD6 16S ribosomal RNA gene Genome sequencing and assembly.</title>
        <authorList>
            <person name="Kang M."/>
        </authorList>
    </citation>
    <scope>NUCLEOTIDE SEQUENCE</scope>
    <source>
        <strain evidence="3">SD6</strain>
    </source>
</reference>
<feature type="region of interest" description="Disordered" evidence="2">
    <location>
        <begin position="241"/>
        <end position="260"/>
    </location>
</feature>